<feature type="active site" description="Cysteine sulfenic acid (-SOH) intermediate" evidence="5">
    <location>
        <position position="48"/>
    </location>
</feature>
<dbReference type="Gene3D" id="3.40.30.10">
    <property type="entry name" value="Glutaredoxin"/>
    <property type="match status" value="1"/>
</dbReference>
<proteinExistence type="inferred from homology"/>
<dbReference type="GO" id="GO:0005737">
    <property type="term" value="C:cytoplasm"/>
    <property type="evidence" value="ECO:0007669"/>
    <property type="project" value="TreeGrafter"/>
</dbReference>
<dbReference type="InterPro" id="IPR013740">
    <property type="entry name" value="Redoxin"/>
</dbReference>
<dbReference type="Proteomes" id="UP000295678">
    <property type="component" value="Unassembled WGS sequence"/>
</dbReference>
<comment type="similarity">
    <text evidence="6">Belongs to the peroxiredoxin family. Prx5 subfamily.</text>
</comment>
<keyword evidence="4 6" id="KW-0676">Redox-active center</keyword>
<evidence type="ECO:0000256" key="5">
    <source>
        <dbReference type="PIRSR" id="PIRSR637944-1"/>
    </source>
</evidence>
<dbReference type="PANTHER" id="PTHR10430:SF16">
    <property type="entry name" value="PEROXIREDOXIN-5, MITOCHONDRIAL"/>
    <property type="match status" value="1"/>
</dbReference>
<keyword evidence="9" id="KW-1185">Reference proteome</keyword>
<dbReference type="InterPro" id="IPR036249">
    <property type="entry name" value="Thioredoxin-like_sf"/>
</dbReference>
<evidence type="ECO:0000259" key="7">
    <source>
        <dbReference type="PROSITE" id="PS51352"/>
    </source>
</evidence>
<evidence type="ECO:0000256" key="2">
    <source>
        <dbReference type="ARBA" id="ARBA00022862"/>
    </source>
</evidence>
<dbReference type="GO" id="GO:0034599">
    <property type="term" value="P:cellular response to oxidative stress"/>
    <property type="evidence" value="ECO:0007669"/>
    <property type="project" value="InterPro"/>
</dbReference>
<dbReference type="Pfam" id="PF08534">
    <property type="entry name" value="Redoxin"/>
    <property type="match status" value="1"/>
</dbReference>
<sequence>MIKVGDKLPDATFAVMTDSGPVERRTAEVFGGRKVALFAVPGAFTPTCHNAHLPGFLANVDAFKAKGVDAVVCVSVNDVFVMGAWAKATGGEGTIEFLADGSAEFAKATGLELDATARGLGIRSKRYAMLVDDGVVKALLVEDMPGKAEISSAEALLAAI</sequence>
<dbReference type="GO" id="GO:0008379">
    <property type="term" value="F:thioredoxin peroxidase activity"/>
    <property type="evidence" value="ECO:0007669"/>
    <property type="project" value="InterPro"/>
</dbReference>
<accession>A0A4R3MD24</accession>
<keyword evidence="1 6" id="KW-0575">Peroxidase</keyword>
<dbReference type="GO" id="GO:0042744">
    <property type="term" value="P:hydrogen peroxide catabolic process"/>
    <property type="evidence" value="ECO:0007669"/>
    <property type="project" value="TreeGrafter"/>
</dbReference>
<dbReference type="PROSITE" id="PS51352">
    <property type="entry name" value="THIOREDOXIN_2"/>
    <property type="match status" value="1"/>
</dbReference>
<dbReference type="GO" id="GO:0045454">
    <property type="term" value="P:cell redox homeostasis"/>
    <property type="evidence" value="ECO:0007669"/>
    <property type="project" value="TreeGrafter"/>
</dbReference>
<evidence type="ECO:0000256" key="3">
    <source>
        <dbReference type="ARBA" id="ARBA00023002"/>
    </source>
</evidence>
<dbReference type="CDD" id="cd03013">
    <property type="entry name" value="PRX5_like"/>
    <property type="match status" value="1"/>
</dbReference>
<dbReference type="InterPro" id="IPR013766">
    <property type="entry name" value="Thioredoxin_domain"/>
</dbReference>
<gene>
    <name evidence="8" type="ORF">EDC22_106132</name>
</gene>
<protein>
    <recommendedName>
        <fullName evidence="6">Glutathione-dependent peroxiredoxin</fullName>
        <ecNumber evidence="6">1.11.1.27</ecNumber>
    </recommendedName>
</protein>
<dbReference type="InterPro" id="IPR037944">
    <property type="entry name" value="PRX5-like"/>
</dbReference>
<dbReference type="FunFam" id="3.40.30.10:FF:000020">
    <property type="entry name" value="Peroxiredoxin"/>
    <property type="match status" value="1"/>
</dbReference>
<dbReference type="EC" id="1.11.1.27" evidence="6"/>
<dbReference type="RefSeq" id="WP_132806766.1">
    <property type="nucleotide sequence ID" value="NZ_SMAK01000006.1"/>
</dbReference>
<comment type="catalytic activity">
    <reaction evidence="6">
        <text>a hydroperoxide + 2 glutathione = an alcohol + glutathione disulfide + H2O</text>
        <dbReference type="Rhea" id="RHEA:62632"/>
        <dbReference type="ChEBI" id="CHEBI:15377"/>
        <dbReference type="ChEBI" id="CHEBI:30879"/>
        <dbReference type="ChEBI" id="CHEBI:35924"/>
        <dbReference type="ChEBI" id="CHEBI:57925"/>
        <dbReference type="ChEBI" id="CHEBI:58297"/>
        <dbReference type="EC" id="1.11.1.27"/>
    </reaction>
</comment>
<organism evidence="8 9">
    <name type="scientific">Tepidamorphus gemmatus</name>
    <dbReference type="NCBI Taxonomy" id="747076"/>
    <lineage>
        <taxon>Bacteria</taxon>
        <taxon>Pseudomonadati</taxon>
        <taxon>Pseudomonadota</taxon>
        <taxon>Alphaproteobacteria</taxon>
        <taxon>Hyphomicrobiales</taxon>
        <taxon>Tepidamorphaceae</taxon>
        <taxon>Tepidamorphus</taxon>
    </lineage>
</organism>
<evidence type="ECO:0000313" key="9">
    <source>
        <dbReference type="Proteomes" id="UP000295678"/>
    </source>
</evidence>
<feature type="domain" description="Thioredoxin" evidence="7">
    <location>
        <begin position="2"/>
        <end position="160"/>
    </location>
</feature>
<dbReference type="PANTHER" id="PTHR10430">
    <property type="entry name" value="PEROXIREDOXIN"/>
    <property type="match status" value="1"/>
</dbReference>
<dbReference type="OrthoDB" id="9800621at2"/>
<dbReference type="SUPFAM" id="SSF52833">
    <property type="entry name" value="Thioredoxin-like"/>
    <property type="match status" value="1"/>
</dbReference>
<reference evidence="8 9" key="1">
    <citation type="submission" date="2019-03" db="EMBL/GenBank/DDBJ databases">
        <title>Genomic Encyclopedia of Type Strains, Phase IV (KMG-IV): sequencing the most valuable type-strain genomes for metagenomic binning, comparative biology and taxonomic classification.</title>
        <authorList>
            <person name="Goeker M."/>
        </authorList>
    </citation>
    <scope>NUCLEOTIDE SEQUENCE [LARGE SCALE GENOMIC DNA]</scope>
    <source>
        <strain evidence="8 9">DSM 19345</strain>
    </source>
</reference>
<dbReference type="AlphaFoldDB" id="A0A4R3MD24"/>
<evidence type="ECO:0000313" key="8">
    <source>
        <dbReference type="EMBL" id="TCT09937.1"/>
    </source>
</evidence>
<comment type="function">
    <text evidence="6">Thiol-specific peroxidase that catalyzes the reduction of hydrogen peroxide and organic hydroperoxides to water and alcohols, respectively. Plays a role in cell protection against oxidative stress by detoxifying peroxides.</text>
</comment>
<evidence type="ECO:0000256" key="6">
    <source>
        <dbReference type="RuleBase" id="RU366011"/>
    </source>
</evidence>
<evidence type="ECO:0000256" key="4">
    <source>
        <dbReference type="ARBA" id="ARBA00023284"/>
    </source>
</evidence>
<evidence type="ECO:0000256" key="1">
    <source>
        <dbReference type="ARBA" id="ARBA00022559"/>
    </source>
</evidence>
<name>A0A4R3MD24_9HYPH</name>
<keyword evidence="2 6" id="KW-0049">Antioxidant</keyword>
<keyword evidence="3 6" id="KW-0560">Oxidoreductase</keyword>
<dbReference type="EMBL" id="SMAK01000006">
    <property type="protein sequence ID" value="TCT09937.1"/>
    <property type="molecule type" value="Genomic_DNA"/>
</dbReference>
<comment type="caution">
    <text evidence="8">The sequence shown here is derived from an EMBL/GenBank/DDBJ whole genome shotgun (WGS) entry which is preliminary data.</text>
</comment>